<evidence type="ECO:0000313" key="2">
    <source>
        <dbReference type="EMBL" id="GJM51474.1"/>
    </source>
</evidence>
<dbReference type="AlphaFoldDB" id="A0AAV5AXY5"/>
<sequence length="104" mass="11978">MAKQSFAENVHLVELVVSGLKSHKDKLSGLGIDEDFITKLEAIRTEAIQLNNEQEKLKAELKTKTDAYTIKSKEMLKLYANVKKRIKVDIPFTLWREFGITDKR</sequence>
<evidence type="ECO:0000313" key="4">
    <source>
        <dbReference type="Proteomes" id="UP001207736"/>
    </source>
</evidence>
<protein>
    <recommendedName>
        <fullName evidence="6">Membrane-binding protein</fullName>
    </recommendedName>
</protein>
<dbReference type="EMBL" id="BQKA01000058">
    <property type="protein sequence ID" value="GJM51474.1"/>
    <property type="molecule type" value="Genomic_DNA"/>
</dbReference>
<dbReference type="EMBL" id="BQKB01000055">
    <property type="protein sequence ID" value="GJM53982.1"/>
    <property type="molecule type" value="Genomic_DNA"/>
</dbReference>
<accession>A0AAV5AXY5</accession>
<name>A0AAV5AXY5_9FLAO</name>
<evidence type="ECO:0000256" key="1">
    <source>
        <dbReference type="SAM" id="Coils"/>
    </source>
</evidence>
<feature type="coiled-coil region" evidence="1">
    <location>
        <begin position="40"/>
        <end position="67"/>
    </location>
</feature>
<dbReference type="RefSeq" id="WP_264845122.1">
    <property type="nucleotide sequence ID" value="NZ_BPMA01000004.1"/>
</dbReference>
<evidence type="ECO:0000313" key="3">
    <source>
        <dbReference type="EMBL" id="GJM53982.1"/>
    </source>
</evidence>
<dbReference type="Proteomes" id="UP001208692">
    <property type="component" value="Unassembled WGS sequence"/>
</dbReference>
<proteinExistence type="predicted"/>
<reference evidence="2 5" key="1">
    <citation type="submission" date="2021-11" db="EMBL/GenBank/DDBJ databases">
        <title>Draft genome sequence of Capnocytophaga sp. strain KC07075 isolated from cat oral cavity.</title>
        <authorList>
            <person name="Suzuki M."/>
            <person name="Imaoka K."/>
            <person name="Kimura M."/>
            <person name="Morikawa S."/>
            <person name="Maeda K."/>
        </authorList>
    </citation>
    <scope>NUCLEOTIDE SEQUENCE</scope>
    <source>
        <strain evidence="2">KC07075</strain>
        <strain evidence="3 5">KC07079</strain>
    </source>
</reference>
<organism evidence="2 4">
    <name type="scientific">Capnocytophaga catalasegens</name>
    <dbReference type="NCBI Taxonomy" id="1004260"/>
    <lineage>
        <taxon>Bacteria</taxon>
        <taxon>Pseudomonadati</taxon>
        <taxon>Bacteroidota</taxon>
        <taxon>Flavobacteriia</taxon>
        <taxon>Flavobacteriales</taxon>
        <taxon>Flavobacteriaceae</taxon>
        <taxon>Capnocytophaga</taxon>
    </lineage>
</organism>
<evidence type="ECO:0000313" key="5">
    <source>
        <dbReference type="Proteomes" id="UP001208692"/>
    </source>
</evidence>
<keyword evidence="5" id="KW-1185">Reference proteome</keyword>
<evidence type="ECO:0008006" key="6">
    <source>
        <dbReference type="Google" id="ProtNLM"/>
    </source>
</evidence>
<dbReference type="Proteomes" id="UP001207736">
    <property type="component" value="Unassembled WGS sequence"/>
</dbReference>
<keyword evidence="1" id="KW-0175">Coiled coil</keyword>
<comment type="caution">
    <text evidence="2">The sequence shown here is derived from an EMBL/GenBank/DDBJ whole genome shotgun (WGS) entry which is preliminary data.</text>
</comment>
<gene>
    <name evidence="2" type="ORF">RCZ15_24470</name>
    <name evidence="3" type="ORF">RCZ16_22980</name>
</gene>